<dbReference type="SUPFAM" id="SSF53335">
    <property type="entry name" value="S-adenosyl-L-methionine-dependent methyltransferases"/>
    <property type="match status" value="1"/>
</dbReference>
<proteinExistence type="predicted"/>
<comment type="caution">
    <text evidence="1">The sequence shown here is derived from an EMBL/GenBank/DDBJ whole genome shotgun (WGS) entry which is preliminary data.</text>
</comment>
<evidence type="ECO:0000313" key="1">
    <source>
        <dbReference type="EMBL" id="KAA6332240.1"/>
    </source>
</evidence>
<protein>
    <recommendedName>
        <fullName evidence="2">DNA methylase adenine-specific domain-containing protein</fullName>
    </recommendedName>
</protein>
<reference evidence="1" key="1">
    <citation type="submission" date="2019-03" db="EMBL/GenBank/DDBJ databases">
        <title>Single cell metagenomics reveals metabolic interactions within the superorganism composed of flagellate Streblomastix strix and complex community of Bacteroidetes bacteria on its surface.</title>
        <authorList>
            <person name="Treitli S.C."/>
            <person name="Kolisko M."/>
            <person name="Husnik F."/>
            <person name="Keeling P."/>
            <person name="Hampl V."/>
        </authorList>
    </citation>
    <scope>NUCLEOTIDE SEQUENCE</scope>
    <source>
        <strain evidence="1">STM</strain>
    </source>
</reference>
<organism evidence="1">
    <name type="scientific">termite gut metagenome</name>
    <dbReference type="NCBI Taxonomy" id="433724"/>
    <lineage>
        <taxon>unclassified sequences</taxon>
        <taxon>metagenomes</taxon>
        <taxon>organismal metagenomes</taxon>
    </lineage>
</organism>
<name>A0A5J4RGH1_9ZZZZ</name>
<sequence>MNTQEVTIKNSGATFTPMALADFLSDKIMEYADILPDKCTILDPACRDGALLTSIAKKNK</sequence>
<dbReference type="Gene3D" id="3.40.50.150">
    <property type="entry name" value="Vaccinia Virus protein VP39"/>
    <property type="match status" value="1"/>
</dbReference>
<dbReference type="PRINTS" id="PR00507">
    <property type="entry name" value="N12N6MTFRASE"/>
</dbReference>
<accession>A0A5J4RGH1</accession>
<dbReference type="InterPro" id="IPR029063">
    <property type="entry name" value="SAM-dependent_MTases_sf"/>
</dbReference>
<gene>
    <name evidence="1" type="ORF">EZS27_019232</name>
</gene>
<dbReference type="EMBL" id="SNRY01001266">
    <property type="protein sequence ID" value="KAA6332240.1"/>
    <property type="molecule type" value="Genomic_DNA"/>
</dbReference>
<evidence type="ECO:0008006" key="2">
    <source>
        <dbReference type="Google" id="ProtNLM"/>
    </source>
</evidence>
<dbReference type="AlphaFoldDB" id="A0A5J4RGH1"/>